<sequence length="345" mass="37901">MSPVPVPRVTLSGGLEVCRVLNGMWQVSGAHGPVDRAAAVKDMQAYVDAGLTTFDMADIYGPAEEIFGLFNSQLKSKSSETSVPALQGLTKYVPRPGPMERKVVEKALQRSMARMQVDSLDCVQFHWWDYKDKRYLDALGHLSDLQQEGVIRELALTNFDTQRLEEITNKGIRISSNQVQYSVVDQRPAARMEQFCVANNIQLLTYGTLAGGLLSERYLGRAEPRSREELYTASLSKYKNMINSWGGWSLFQDLLVTLETVAKRHGCSVASVATRYVLDRPAVGGVIVGCRLGVAGAGQHISDSLRSCSPELKLTADDLAAIEAVTSRSRDLMASIGDCGDEYRG</sequence>
<evidence type="ECO:0000313" key="2">
    <source>
        <dbReference type="Ensembl" id="ENSSFAP00005019226.1"/>
    </source>
</evidence>
<dbReference type="OMA" id="TWDLADH"/>
<dbReference type="InterPro" id="IPR020471">
    <property type="entry name" value="AKR"/>
</dbReference>
<keyword evidence="3" id="KW-1185">Reference proteome</keyword>
<name>A0A672GKA9_SALFA</name>
<evidence type="ECO:0000259" key="1">
    <source>
        <dbReference type="Pfam" id="PF00248"/>
    </source>
</evidence>
<accession>A0A672GKA9</accession>
<dbReference type="Proteomes" id="UP000472267">
    <property type="component" value="Chromosome 20"/>
</dbReference>
<dbReference type="SUPFAM" id="SSF51430">
    <property type="entry name" value="NAD(P)-linked oxidoreductase"/>
    <property type="match status" value="1"/>
</dbReference>
<dbReference type="PANTHER" id="PTHR43147">
    <property type="entry name" value="PROTEIN TAS"/>
    <property type="match status" value="1"/>
</dbReference>
<reference evidence="2" key="3">
    <citation type="submission" date="2025-09" db="UniProtKB">
        <authorList>
            <consortium name="Ensembl"/>
        </authorList>
    </citation>
    <scope>IDENTIFICATION</scope>
</reference>
<reference evidence="2" key="1">
    <citation type="submission" date="2019-06" db="EMBL/GenBank/DDBJ databases">
        <authorList>
            <consortium name="Wellcome Sanger Institute Data Sharing"/>
        </authorList>
    </citation>
    <scope>NUCLEOTIDE SEQUENCE [LARGE SCALE GENOMIC DNA]</scope>
</reference>
<dbReference type="PANTHER" id="PTHR43147:SF2">
    <property type="entry name" value="NADP-DEPENDENT OXIDOREDUCTASE DOMAIN-CONTAINING PROTEIN"/>
    <property type="match status" value="1"/>
</dbReference>
<dbReference type="OrthoDB" id="48988at2759"/>
<proteinExistence type="predicted"/>
<organism evidence="2 3">
    <name type="scientific">Salarias fasciatus</name>
    <name type="common">Jewelled blenny</name>
    <name type="synonym">Blennius fasciatus</name>
    <dbReference type="NCBI Taxonomy" id="181472"/>
    <lineage>
        <taxon>Eukaryota</taxon>
        <taxon>Metazoa</taxon>
        <taxon>Chordata</taxon>
        <taxon>Craniata</taxon>
        <taxon>Vertebrata</taxon>
        <taxon>Euteleostomi</taxon>
        <taxon>Actinopterygii</taxon>
        <taxon>Neopterygii</taxon>
        <taxon>Teleostei</taxon>
        <taxon>Neoteleostei</taxon>
        <taxon>Acanthomorphata</taxon>
        <taxon>Ovalentaria</taxon>
        <taxon>Blenniimorphae</taxon>
        <taxon>Blenniiformes</taxon>
        <taxon>Blennioidei</taxon>
        <taxon>Blenniidae</taxon>
        <taxon>Salariinae</taxon>
        <taxon>Salarias</taxon>
    </lineage>
</organism>
<dbReference type="GO" id="GO:0016491">
    <property type="term" value="F:oxidoreductase activity"/>
    <property type="evidence" value="ECO:0007669"/>
    <property type="project" value="InterPro"/>
</dbReference>
<reference evidence="2" key="2">
    <citation type="submission" date="2025-08" db="UniProtKB">
        <authorList>
            <consortium name="Ensembl"/>
        </authorList>
    </citation>
    <scope>IDENTIFICATION</scope>
</reference>
<dbReference type="CDD" id="cd19101">
    <property type="entry name" value="AKR_unchar"/>
    <property type="match status" value="1"/>
</dbReference>
<dbReference type="PRINTS" id="PR00069">
    <property type="entry name" value="ALDKETRDTASE"/>
</dbReference>
<dbReference type="RefSeq" id="XP_029974390.1">
    <property type="nucleotide sequence ID" value="XM_030118530.1"/>
</dbReference>
<feature type="domain" description="NADP-dependent oxidoreductase" evidence="1">
    <location>
        <begin position="21"/>
        <end position="325"/>
    </location>
</feature>
<dbReference type="AlphaFoldDB" id="A0A672GKA9"/>
<dbReference type="Pfam" id="PF00248">
    <property type="entry name" value="Aldo_ket_red"/>
    <property type="match status" value="1"/>
</dbReference>
<evidence type="ECO:0000313" key="3">
    <source>
        <dbReference type="Proteomes" id="UP000472267"/>
    </source>
</evidence>
<dbReference type="InterPro" id="IPR036812">
    <property type="entry name" value="NAD(P)_OxRdtase_dom_sf"/>
</dbReference>
<dbReference type="InParanoid" id="A0A672GKA9"/>
<gene>
    <name evidence="2" type="primary">LOC115407951</name>
</gene>
<dbReference type="Ensembl" id="ENSSFAT00005020004.1">
    <property type="protein sequence ID" value="ENSSFAP00005019226.1"/>
    <property type="gene ID" value="ENSSFAG00005010074.1"/>
</dbReference>
<dbReference type="InterPro" id="IPR023210">
    <property type="entry name" value="NADP_OxRdtase_dom"/>
</dbReference>
<dbReference type="GeneID" id="115407951"/>
<dbReference type="Gene3D" id="3.20.20.100">
    <property type="entry name" value="NADP-dependent oxidoreductase domain"/>
    <property type="match status" value="1"/>
</dbReference>
<protein>
    <submittedName>
        <fullName evidence="2">IN2-2 protein-like</fullName>
    </submittedName>
</protein>